<dbReference type="Proteomes" id="UP000006620">
    <property type="component" value="Chromosome"/>
</dbReference>
<dbReference type="GO" id="GO:0016747">
    <property type="term" value="F:acyltransferase activity, transferring groups other than amino-acyl groups"/>
    <property type="evidence" value="ECO:0007669"/>
    <property type="project" value="InterPro"/>
</dbReference>
<reference evidence="4 5" key="2">
    <citation type="journal article" date="2013" name="Genome Announc.">
        <title>Genome Sequence of Growth-Improving Paenibacillus mucilaginosus Strain KNP414.</title>
        <authorList>
            <person name="Lu J.J."/>
            <person name="Wang J.F."/>
            <person name="Hu X.F."/>
        </authorList>
    </citation>
    <scope>NUCLEOTIDE SEQUENCE [LARGE SCALE GENOMIC DNA]</scope>
    <source>
        <strain evidence="4 5">KNP414</strain>
    </source>
</reference>
<dbReference type="HOGENOM" id="CLU_013985_34_5_9"/>
<reference evidence="5" key="1">
    <citation type="submission" date="2011-06" db="EMBL/GenBank/DDBJ databases">
        <title>Complete genome sequence of Paenibacillus mucilaginosus KNP414.</title>
        <authorList>
            <person name="Wang J."/>
            <person name="Hu S."/>
            <person name="Hu X."/>
            <person name="Zhang B."/>
            <person name="Dong D."/>
            <person name="Zhang S."/>
            <person name="Zhao K."/>
            <person name="Wu D."/>
        </authorList>
    </citation>
    <scope>NUCLEOTIDE SEQUENCE [LARGE SCALE GENOMIC DNA]</scope>
    <source>
        <strain evidence="5">KNP414</strain>
    </source>
</reference>
<evidence type="ECO:0000259" key="3">
    <source>
        <dbReference type="PROSITE" id="PS51186"/>
    </source>
</evidence>
<dbReference type="SUPFAM" id="SSF55729">
    <property type="entry name" value="Acyl-CoA N-acyltransferases (Nat)"/>
    <property type="match status" value="1"/>
</dbReference>
<protein>
    <submittedName>
        <fullName evidence="4">Acetyltransferase, GNAT</fullName>
    </submittedName>
</protein>
<dbReference type="EMBL" id="CP002869">
    <property type="protein sequence ID" value="AEI39070.1"/>
    <property type="molecule type" value="Genomic_DNA"/>
</dbReference>
<dbReference type="Pfam" id="PF00583">
    <property type="entry name" value="Acetyltransf_1"/>
    <property type="match status" value="1"/>
</dbReference>
<dbReference type="InterPro" id="IPR016181">
    <property type="entry name" value="Acyl_CoA_acyltransferase"/>
</dbReference>
<dbReference type="KEGG" id="pms:KNP414_00445"/>
<evidence type="ECO:0000256" key="1">
    <source>
        <dbReference type="ARBA" id="ARBA00022679"/>
    </source>
</evidence>
<dbReference type="Gene3D" id="3.40.630.30">
    <property type="match status" value="1"/>
</dbReference>
<name>F8FPC0_PAEMK</name>
<sequence>MIREAAGGDADRLAGFYRELAPSSRNVNVLPERVEQIRRDPNNFLFIYEEEGIPLGTVFLTLCMDPAYEFRPYGVIEYMFVAESARGRGIGSALLEHAERLCAAKHCTRVSLMSGSERTEAHRFYESRGYKGSASKAFKKYIRVTPVNWPEQPPS</sequence>
<dbReference type="PANTHER" id="PTHR43877">
    <property type="entry name" value="AMINOALKYLPHOSPHONATE N-ACETYLTRANSFERASE-RELATED-RELATED"/>
    <property type="match status" value="1"/>
</dbReference>
<dbReference type="PROSITE" id="PS51186">
    <property type="entry name" value="GNAT"/>
    <property type="match status" value="1"/>
</dbReference>
<organism evidence="4 5">
    <name type="scientific">Paenibacillus mucilaginosus (strain KNP414)</name>
    <dbReference type="NCBI Taxonomy" id="1036673"/>
    <lineage>
        <taxon>Bacteria</taxon>
        <taxon>Bacillati</taxon>
        <taxon>Bacillota</taxon>
        <taxon>Bacilli</taxon>
        <taxon>Bacillales</taxon>
        <taxon>Paenibacillaceae</taxon>
        <taxon>Paenibacillus</taxon>
    </lineage>
</organism>
<evidence type="ECO:0000256" key="2">
    <source>
        <dbReference type="ARBA" id="ARBA00023315"/>
    </source>
</evidence>
<evidence type="ECO:0000313" key="4">
    <source>
        <dbReference type="EMBL" id="AEI39070.1"/>
    </source>
</evidence>
<dbReference type="PANTHER" id="PTHR43877:SF2">
    <property type="entry name" value="AMINOALKYLPHOSPHONATE N-ACETYLTRANSFERASE-RELATED"/>
    <property type="match status" value="1"/>
</dbReference>
<dbReference type="PATRIC" id="fig|1036673.3.peg.396"/>
<keyword evidence="2" id="KW-0012">Acyltransferase</keyword>
<proteinExistence type="predicted"/>
<dbReference type="RefSeq" id="WP_013914236.1">
    <property type="nucleotide sequence ID" value="NC_015690.1"/>
</dbReference>
<accession>F8FPC0</accession>
<dbReference type="InterPro" id="IPR050832">
    <property type="entry name" value="Bact_Acetyltransf"/>
</dbReference>
<dbReference type="AlphaFoldDB" id="F8FPC0"/>
<dbReference type="InterPro" id="IPR000182">
    <property type="entry name" value="GNAT_dom"/>
</dbReference>
<feature type="domain" description="N-acetyltransferase" evidence="3">
    <location>
        <begin position="1"/>
        <end position="154"/>
    </location>
</feature>
<gene>
    <name evidence="4" type="ordered locus">KNP414_00445</name>
</gene>
<keyword evidence="1 4" id="KW-0808">Transferase</keyword>
<dbReference type="CDD" id="cd04301">
    <property type="entry name" value="NAT_SF"/>
    <property type="match status" value="1"/>
</dbReference>
<evidence type="ECO:0000313" key="5">
    <source>
        <dbReference type="Proteomes" id="UP000006620"/>
    </source>
</evidence>